<evidence type="ECO:0000313" key="3">
    <source>
        <dbReference type="EMBL" id="NYT51528.1"/>
    </source>
</evidence>
<organism evidence="3 4">
    <name type="scientific">Parapusillimonas granuli</name>
    <dbReference type="NCBI Taxonomy" id="380911"/>
    <lineage>
        <taxon>Bacteria</taxon>
        <taxon>Pseudomonadati</taxon>
        <taxon>Pseudomonadota</taxon>
        <taxon>Betaproteobacteria</taxon>
        <taxon>Burkholderiales</taxon>
        <taxon>Alcaligenaceae</taxon>
        <taxon>Parapusillimonas</taxon>
    </lineage>
</organism>
<dbReference type="PANTHER" id="PTHR42928">
    <property type="entry name" value="TRICARBOXYLATE-BINDING PROTEIN"/>
    <property type="match status" value="1"/>
</dbReference>
<dbReference type="AlphaFoldDB" id="A0A853G2G3"/>
<keyword evidence="4" id="KW-1185">Reference proteome</keyword>
<dbReference type="PANTHER" id="PTHR42928:SF5">
    <property type="entry name" value="BLR1237 PROTEIN"/>
    <property type="match status" value="1"/>
</dbReference>
<feature type="chain" id="PRO_5032378769" evidence="2">
    <location>
        <begin position="27"/>
        <end position="330"/>
    </location>
</feature>
<name>A0A853G2G3_9BURK</name>
<evidence type="ECO:0000313" key="4">
    <source>
        <dbReference type="Proteomes" id="UP000559809"/>
    </source>
</evidence>
<gene>
    <name evidence="3" type="ORF">H0A72_19625</name>
</gene>
<dbReference type="Gene3D" id="3.40.190.10">
    <property type="entry name" value="Periplasmic binding protein-like II"/>
    <property type="match status" value="1"/>
</dbReference>
<dbReference type="EMBL" id="JACCEM010000012">
    <property type="protein sequence ID" value="NYT51528.1"/>
    <property type="molecule type" value="Genomic_DNA"/>
</dbReference>
<dbReference type="Pfam" id="PF03401">
    <property type="entry name" value="TctC"/>
    <property type="match status" value="1"/>
</dbReference>
<dbReference type="SUPFAM" id="SSF53850">
    <property type="entry name" value="Periplasmic binding protein-like II"/>
    <property type="match status" value="1"/>
</dbReference>
<comment type="similarity">
    <text evidence="1">Belongs to the UPF0065 (bug) family.</text>
</comment>
<evidence type="ECO:0000256" key="1">
    <source>
        <dbReference type="ARBA" id="ARBA00006987"/>
    </source>
</evidence>
<dbReference type="InterPro" id="IPR042100">
    <property type="entry name" value="Bug_dom1"/>
</dbReference>
<dbReference type="PIRSF" id="PIRSF017082">
    <property type="entry name" value="YflP"/>
    <property type="match status" value="1"/>
</dbReference>
<keyword evidence="2" id="KW-0732">Signal</keyword>
<accession>A0A853G2G3</accession>
<reference evidence="3 4" key="1">
    <citation type="submission" date="2020-07" db="EMBL/GenBank/DDBJ databases">
        <title>Taxonomic revisions and descriptions of new bacterial species based on genomic comparisons in the high-G+C-content subgroup of the family Alcaligenaceae.</title>
        <authorList>
            <person name="Szabo A."/>
            <person name="Felfoldi T."/>
        </authorList>
    </citation>
    <scope>NUCLEOTIDE SEQUENCE [LARGE SCALE GENOMIC DNA]</scope>
    <source>
        <strain evidence="3 4">LMG 24012</strain>
    </source>
</reference>
<dbReference type="RefSeq" id="WP_180158205.1">
    <property type="nucleotide sequence ID" value="NZ_JACCEM010000012.1"/>
</dbReference>
<comment type="caution">
    <text evidence="3">The sequence shown here is derived from an EMBL/GenBank/DDBJ whole genome shotgun (WGS) entry which is preliminary data.</text>
</comment>
<evidence type="ECO:0000256" key="2">
    <source>
        <dbReference type="SAM" id="SignalP"/>
    </source>
</evidence>
<proteinExistence type="inferred from homology"/>
<dbReference type="CDD" id="cd07012">
    <property type="entry name" value="PBP2_Bug_TTT"/>
    <property type="match status" value="1"/>
</dbReference>
<dbReference type="InterPro" id="IPR005064">
    <property type="entry name" value="BUG"/>
</dbReference>
<feature type="signal peptide" evidence="2">
    <location>
        <begin position="1"/>
        <end position="26"/>
    </location>
</feature>
<protein>
    <submittedName>
        <fullName evidence="3">Tripartite tricarboxylate transporter substrate binding protein</fullName>
    </submittedName>
</protein>
<dbReference type="Proteomes" id="UP000559809">
    <property type="component" value="Unassembled WGS sequence"/>
</dbReference>
<dbReference type="Gene3D" id="3.40.190.150">
    <property type="entry name" value="Bordetella uptake gene, domain 1"/>
    <property type="match status" value="1"/>
</dbReference>
<sequence length="330" mass="34894">MVARFRSTISAFIALAMTTASLTASAAPATGKFPDKPLKLVVPFAAGGFTDILARRFAESMASTLGQPVIVENRAGASGIIGANHVAKSEPDGYTILLETPDTMITAPALMKGVQYKPSDFRQVSLLVQQPLVLVVPSPSSYKSISDLIADAKANPGKITYASWGNGSSAHIASSVLAENGGVSMNHVPYKGVSVALTDVLAGRVDSMYVGMMSSLDYMKQGKLRPIAINRIERSPLLPNVPTLAESGVSAYSIGLWYAMGVPKGTPDQVVEKLYRAAEKAGASSIRDWLNELGMDVPATNPKATEEFMKKEIANWDSAIKQSGISGLSE</sequence>